<organism evidence="1 2">
    <name type="scientific">Sarcophilus harrisii</name>
    <name type="common">Tasmanian devil</name>
    <name type="synonym">Sarcophilus laniarius</name>
    <dbReference type="NCBI Taxonomy" id="9305"/>
    <lineage>
        <taxon>Eukaryota</taxon>
        <taxon>Metazoa</taxon>
        <taxon>Chordata</taxon>
        <taxon>Craniata</taxon>
        <taxon>Vertebrata</taxon>
        <taxon>Euteleostomi</taxon>
        <taxon>Mammalia</taxon>
        <taxon>Metatheria</taxon>
        <taxon>Dasyuromorphia</taxon>
        <taxon>Dasyuridae</taxon>
        <taxon>Sarcophilus</taxon>
    </lineage>
</organism>
<proteinExistence type="predicted"/>
<evidence type="ECO:0000313" key="1">
    <source>
        <dbReference type="Ensembl" id="ENSSHAP00000004625.2"/>
    </source>
</evidence>
<evidence type="ECO:0000313" key="2">
    <source>
        <dbReference type="Proteomes" id="UP000007648"/>
    </source>
</evidence>
<reference evidence="1" key="2">
    <citation type="submission" date="2025-08" db="UniProtKB">
        <authorList>
            <consortium name="Ensembl"/>
        </authorList>
    </citation>
    <scope>IDENTIFICATION</scope>
</reference>
<name>G3VN70_SARHA</name>
<dbReference type="Ensembl" id="ENSSHAT00000004673.2">
    <property type="protein sequence ID" value="ENSSHAP00000004625.2"/>
    <property type="gene ID" value="ENSSHAG00000004063.2"/>
</dbReference>
<sequence length="68" mass="7533">MFLPHLQINSALPCFPTLALVHATSIAYSYTARPCYLRGGVCLKRGTPGCVPFRGPCREFTVCCKRKN</sequence>
<accession>G3VN70</accession>
<reference evidence="1" key="3">
    <citation type="submission" date="2025-09" db="UniProtKB">
        <authorList>
            <consortium name="Ensembl"/>
        </authorList>
    </citation>
    <scope>IDENTIFICATION</scope>
</reference>
<reference evidence="1 2" key="1">
    <citation type="journal article" date="2011" name="Proc. Natl. Acad. Sci. U.S.A.">
        <title>Genetic diversity and population structure of the endangered marsupial Sarcophilus harrisii (Tasmanian devil).</title>
        <authorList>
            <person name="Miller W."/>
            <person name="Hayes V.M."/>
            <person name="Ratan A."/>
            <person name="Petersen D.C."/>
            <person name="Wittekindt N.E."/>
            <person name="Miller J."/>
            <person name="Walenz B."/>
            <person name="Knight J."/>
            <person name="Qi J."/>
            <person name="Zhao F."/>
            <person name="Wang Q."/>
            <person name="Bedoya-Reina O.C."/>
            <person name="Katiyar N."/>
            <person name="Tomsho L.P."/>
            <person name="Kasson L.M."/>
            <person name="Hardie R.A."/>
            <person name="Woodbridge P."/>
            <person name="Tindall E.A."/>
            <person name="Bertelsen M.F."/>
            <person name="Dixon D."/>
            <person name="Pyecroft S."/>
            <person name="Helgen K.M."/>
            <person name="Lesk A.M."/>
            <person name="Pringle T.H."/>
            <person name="Patterson N."/>
            <person name="Zhang Y."/>
            <person name="Kreiss A."/>
            <person name="Woods G.M."/>
            <person name="Jones M.E."/>
            <person name="Schuster S.C."/>
        </authorList>
    </citation>
    <scope>NUCLEOTIDE SEQUENCE [LARGE SCALE GENOMIC DNA]</scope>
</reference>
<dbReference type="HOGENOM" id="CLU_2903621_0_0_1"/>
<keyword evidence="2" id="KW-1185">Reference proteome</keyword>
<dbReference type="AlphaFoldDB" id="G3VN70"/>
<dbReference type="GeneTree" id="ENSGT00400000023423"/>
<dbReference type="eggNOG" id="ENOG502T3B5">
    <property type="taxonomic scope" value="Eukaryota"/>
</dbReference>
<protein>
    <submittedName>
        <fullName evidence="1">Uncharacterized protein</fullName>
    </submittedName>
</protein>
<dbReference type="Proteomes" id="UP000007648">
    <property type="component" value="Unassembled WGS sequence"/>
</dbReference>
<dbReference type="InParanoid" id="G3VN70"/>